<feature type="region of interest" description="Disordered" evidence="1">
    <location>
        <begin position="505"/>
        <end position="529"/>
    </location>
</feature>
<feature type="transmembrane region" description="Helical" evidence="2">
    <location>
        <begin position="248"/>
        <end position="269"/>
    </location>
</feature>
<keyword evidence="2" id="KW-1133">Transmembrane helix</keyword>
<feature type="transmembrane region" description="Helical" evidence="2">
    <location>
        <begin position="209"/>
        <end position="228"/>
    </location>
</feature>
<gene>
    <name evidence="3" type="ORF">CKM354_000932300</name>
</gene>
<evidence type="ECO:0000256" key="1">
    <source>
        <dbReference type="SAM" id="MobiDB-lite"/>
    </source>
</evidence>
<dbReference type="GeneID" id="68294898"/>
<keyword evidence="4" id="KW-1185">Reference proteome</keyword>
<dbReference type="AlphaFoldDB" id="A0A9P3FK92"/>
<reference evidence="3 4" key="1">
    <citation type="submission" date="2021-01" db="EMBL/GenBank/DDBJ databases">
        <title>Cercospora kikuchii MAFF 305040 whole genome shotgun sequence.</title>
        <authorList>
            <person name="Kashiwa T."/>
            <person name="Suzuki T."/>
        </authorList>
    </citation>
    <scope>NUCLEOTIDE SEQUENCE [LARGE SCALE GENOMIC DNA]</scope>
    <source>
        <strain evidence="3 4">MAFF 305040</strain>
    </source>
</reference>
<feature type="transmembrane region" description="Helical" evidence="2">
    <location>
        <begin position="12"/>
        <end position="31"/>
    </location>
</feature>
<dbReference type="OrthoDB" id="5382699at2759"/>
<comment type="caution">
    <text evidence="3">The sequence shown here is derived from an EMBL/GenBank/DDBJ whole genome shotgun (WGS) entry which is preliminary data.</text>
</comment>
<feature type="transmembrane region" description="Helical" evidence="2">
    <location>
        <begin position="124"/>
        <end position="151"/>
    </location>
</feature>
<keyword evidence="2" id="KW-0812">Transmembrane</keyword>
<sequence length="529" mass="57960">MPLTQVAKALPQIFRPLGLFVFWTILVVVYAQDSSQNETQALQCVTDADTFVGNSQARFKMTHWMDRGICIRAEGRSPICYQTLLAALSNLNELRRAEYSGSAGVLALLPTIGALLGAPTNEVWTLLTILPFGGILAMALSFGGAIMPVRIEDYEHAMKKRNIAIGSIVSFRMITGDSDISIQQKLDQLEEKVSTRIACAKRMRPSNGFLSLGLLGMILLFIGSQAAVTVLEQCGIIPWWCTSRWWMHLWYFMVTVTAITENFVQLPFIEQHKLYVSRVPYNISLSGGESIFTNNLQQRRGSEDLELALKRTVTEHENVGLALTQLHTMPAAKVTFHDSMEHTIPRNSVLVMVSVTGNAKSSGSFWRLISKSVSIAVFITGTALFASVTLVSLPMAVMALTLVLSAGVFGRAIAGWMVRTVAEQEPIIHVIVNNTEDANKAIRSILKLKLDTEPVTADVQVEIHGHVFVNGRRVAKRSRWYVAVLGVLAKPYDLGRVREPFGHGSVGSNSTGLLPGEVSTAGHNSPAAN</sequence>
<feature type="transmembrane region" description="Helical" evidence="2">
    <location>
        <begin position="368"/>
        <end position="390"/>
    </location>
</feature>
<dbReference type="Proteomes" id="UP000825890">
    <property type="component" value="Unassembled WGS sequence"/>
</dbReference>
<protein>
    <submittedName>
        <fullName evidence="3">Uncharacterized protein</fullName>
    </submittedName>
</protein>
<accession>A0A9P3FK92</accession>
<evidence type="ECO:0000256" key="2">
    <source>
        <dbReference type="SAM" id="Phobius"/>
    </source>
</evidence>
<name>A0A9P3FK92_9PEZI</name>
<dbReference type="RefSeq" id="XP_044660672.1">
    <property type="nucleotide sequence ID" value="XM_044804737.1"/>
</dbReference>
<organism evidence="3 4">
    <name type="scientific">Cercospora kikuchii</name>
    <dbReference type="NCBI Taxonomy" id="84275"/>
    <lineage>
        <taxon>Eukaryota</taxon>
        <taxon>Fungi</taxon>
        <taxon>Dikarya</taxon>
        <taxon>Ascomycota</taxon>
        <taxon>Pezizomycotina</taxon>
        <taxon>Dothideomycetes</taxon>
        <taxon>Dothideomycetidae</taxon>
        <taxon>Mycosphaerellales</taxon>
        <taxon>Mycosphaerellaceae</taxon>
        <taxon>Cercospora</taxon>
    </lineage>
</organism>
<feature type="transmembrane region" description="Helical" evidence="2">
    <location>
        <begin position="99"/>
        <end position="118"/>
    </location>
</feature>
<keyword evidence="2" id="KW-0472">Membrane</keyword>
<evidence type="ECO:0000313" key="3">
    <source>
        <dbReference type="EMBL" id="GIZ46185.1"/>
    </source>
</evidence>
<evidence type="ECO:0000313" key="4">
    <source>
        <dbReference type="Proteomes" id="UP000825890"/>
    </source>
</evidence>
<dbReference type="EMBL" id="BOLY01000006">
    <property type="protein sequence ID" value="GIZ46185.1"/>
    <property type="molecule type" value="Genomic_DNA"/>
</dbReference>
<proteinExistence type="predicted"/>